<keyword evidence="2" id="KW-1133">Transmembrane helix</keyword>
<evidence type="ECO:0000313" key="3">
    <source>
        <dbReference type="EMBL" id="EFC87704.1"/>
    </source>
</evidence>
<keyword evidence="2" id="KW-0472">Membrane</keyword>
<reference evidence="3 4" key="1">
    <citation type="submission" date="2009-10" db="EMBL/GenBank/DDBJ databases">
        <authorList>
            <person name="Weinstock G."/>
            <person name="Sodergren E."/>
            <person name="Clifton S."/>
            <person name="Fulton L."/>
            <person name="Fulton B."/>
            <person name="Courtney L."/>
            <person name="Fronick C."/>
            <person name="Harrison M."/>
            <person name="Strong C."/>
            <person name="Farmer C."/>
            <person name="Delahaunty K."/>
            <person name="Markovic C."/>
            <person name="Hall O."/>
            <person name="Minx P."/>
            <person name="Tomlinson C."/>
            <person name="Mitreva M."/>
            <person name="Nelson J."/>
            <person name="Hou S."/>
            <person name="Wollam A."/>
            <person name="Pepin K.H."/>
            <person name="Johnson M."/>
            <person name="Bhonagiri V."/>
            <person name="Nash W.E."/>
            <person name="Warren W."/>
            <person name="Chinwalla A."/>
            <person name="Mardis E.R."/>
            <person name="Wilson R.K."/>
        </authorList>
    </citation>
    <scope>NUCLEOTIDE SEQUENCE [LARGE SCALE GENOMIC DNA]</scope>
    <source>
        <strain evidence="4">ATCC 25996 / DSM 4631 / NCTC 10774 / M26</strain>
    </source>
</reference>
<dbReference type="Proteomes" id="UP000003344">
    <property type="component" value="Unassembled WGS sequence"/>
</dbReference>
<organism evidence="3 4">
    <name type="scientific">Neisseria mucosa (strain ATCC 25996 / DSM 4631 / NCTC 10774 / M26)</name>
    <dbReference type="NCBI Taxonomy" id="546266"/>
    <lineage>
        <taxon>Bacteria</taxon>
        <taxon>Pseudomonadati</taxon>
        <taxon>Pseudomonadota</taxon>
        <taxon>Betaproteobacteria</taxon>
        <taxon>Neisseriales</taxon>
        <taxon>Neisseriaceae</taxon>
        <taxon>Neisseria</taxon>
    </lineage>
</organism>
<sequence>MRYHYIFYYHILYIILVQTILNISNFTISQCIDSTTSTNPPQFRSGPTHILKSP</sequence>
<protein>
    <submittedName>
        <fullName evidence="3">Uncharacterized protein</fullName>
    </submittedName>
</protein>
<gene>
    <name evidence="3" type="ORF">NEIMUCOT_05777</name>
</gene>
<name>D2ZYR2_NEIM2</name>
<evidence type="ECO:0000256" key="1">
    <source>
        <dbReference type="SAM" id="MobiDB-lite"/>
    </source>
</evidence>
<keyword evidence="2" id="KW-0812">Transmembrane</keyword>
<accession>D2ZYR2</accession>
<evidence type="ECO:0000256" key="2">
    <source>
        <dbReference type="SAM" id="Phobius"/>
    </source>
</evidence>
<proteinExistence type="predicted"/>
<comment type="caution">
    <text evidence="3">The sequence shown here is derived from an EMBL/GenBank/DDBJ whole genome shotgun (WGS) entry which is preliminary data.</text>
</comment>
<dbReference type="AlphaFoldDB" id="D2ZYR2"/>
<dbReference type="EMBL" id="ACDX02000015">
    <property type="protein sequence ID" value="EFC87704.1"/>
    <property type="molecule type" value="Genomic_DNA"/>
</dbReference>
<feature type="non-terminal residue" evidence="3">
    <location>
        <position position="54"/>
    </location>
</feature>
<evidence type="ECO:0000313" key="4">
    <source>
        <dbReference type="Proteomes" id="UP000003344"/>
    </source>
</evidence>
<feature type="region of interest" description="Disordered" evidence="1">
    <location>
        <begin position="35"/>
        <end position="54"/>
    </location>
</feature>
<feature type="transmembrane region" description="Helical" evidence="2">
    <location>
        <begin position="7"/>
        <end position="28"/>
    </location>
</feature>